<name>F0YFD0_AURAN</name>
<protein>
    <submittedName>
        <fullName evidence="3">Uncharacterized protein</fullName>
    </submittedName>
</protein>
<evidence type="ECO:0000256" key="2">
    <source>
        <dbReference type="SAM" id="MobiDB-lite"/>
    </source>
</evidence>
<feature type="region of interest" description="Disordered" evidence="2">
    <location>
        <begin position="727"/>
        <end position="751"/>
    </location>
</feature>
<dbReference type="EMBL" id="GL833136">
    <property type="protein sequence ID" value="EGB06188.1"/>
    <property type="molecule type" value="Genomic_DNA"/>
</dbReference>
<gene>
    <name evidence="3" type="ORF">AURANDRAFT_72057</name>
</gene>
<comment type="similarity">
    <text evidence="1">Belongs to the VPS13 family.</text>
</comment>
<evidence type="ECO:0000256" key="1">
    <source>
        <dbReference type="ARBA" id="ARBA00006545"/>
    </source>
</evidence>
<organism evidence="4">
    <name type="scientific">Aureococcus anophagefferens</name>
    <name type="common">Harmful bloom alga</name>
    <dbReference type="NCBI Taxonomy" id="44056"/>
    <lineage>
        <taxon>Eukaryota</taxon>
        <taxon>Sar</taxon>
        <taxon>Stramenopiles</taxon>
        <taxon>Ochrophyta</taxon>
        <taxon>Pelagophyceae</taxon>
        <taxon>Pelagomonadales</taxon>
        <taxon>Pelagomonadaceae</taxon>
        <taxon>Aureococcus</taxon>
    </lineage>
</organism>
<reference evidence="3 4" key="1">
    <citation type="journal article" date="2011" name="Proc. Natl. Acad. Sci. U.S.A.">
        <title>Niche of harmful alga Aureococcus anophagefferens revealed through ecogenomics.</title>
        <authorList>
            <person name="Gobler C.J."/>
            <person name="Berry D.L."/>
            <person name="Dyhrman S.T."/>
            <person name="Wilhelm S.W."/>
            <person name="Salamov A."/>
            <person name="Lobanov A.V."/>
            <person name="Zhang Y."/>
            <person name="Collier J.L."/>
            <person name="Wurch L.L."/>
            <person name="Kustka A.B."/>
            <person name="Dill B.D."/>
            <person name="Shah M."/>
            <person name="VerBerkmoes N.C."/>
            <person name="Kuo A."/>
            <person name="Terry A."/>
            <person name="Pangilinan J."/>
            <person name="Lindquist E.A."/>
            <person name="Lucas S."/>
            <person name="Paulsen I.T."/>
            <person name="Hattenrath-Lehmann T.K."/>
            <person name="Talmage S.C."/>
            <person name="Walker E.A."/>
            <person name="Koch F."/>
            <person name="Burson A.M."/>
            <person name="Marcoval M.A."/>
            <person name="Tang Y.Z."/>
            <person name="Lecleir G.R."/>
            <person name="Coyne K.J."/>
            <person name="Berg G.M."/>
            <person name="Bertrand E.M."/>
            <person name="Saito M.A."/>
            <person name="Gladyshev V.N."/>
            <person name="Grigoriev I.V."/>
        </authorList>
    </citation>
    <scope>NUCLEOTIDE SEQUENCE [LARGE SCALE GENOMIC DNA]</scope>
    <source>
        <strain evidence="4">CCMP 1984</strain>
    </source>
</reference>
<feature type="region of interest" description="Disordered" evidence="2">
    <location>
        <begin position="1423"/>
        <end position="1476"/>
    </location>
</feature>
<feature type="region of interest" description="Disordered" evidence="2">
    <location>
        <begin position="963"/>
        <end position="993"/>
    </location>
</feature>
<dbReference type="RefSeq" id="XP_009039138.1">
    <property type="nucleotide sequence ID" value="XM_009040890.1"/>
</dbReference>
<accession>F0YFD0</accession>
<keyword evidence="4" id="KW-1185">Reference proteome</keyword>
<dbReference type="GO" id="GO:0006623">
    <property type="term" value="P:protein targeting to vacuole"/>
    <property type="evidence" value="ECO:0007669"/>
    <property type="project" value="TreeGrafter"/>
</dbReference>
<dbReference type="InterPro" id="IPR026847">
    <property type="entry name" value="VPS13"/>
</dbReference>
<proteinExistence type="inferred from homology"/>
<sequence>MIREGVLELAFDGYKKARGFPVFTATLKETRFVYEHHFIAEFLRWLFAIWPAGSGRYGGTPELVIRGERVALTLPESRRRLAAVRFDCRSLVAVRRGIKGVVAVPETTVIDVDAAVSGGGVATEDFLGSPCGGFVSPERRIGDLRDLRVTIVGTPRAPAAERRSSLAFLPTRASGAPQKLQFTHEIVVELSVSKKVELALTRDQYACAVALFFGNMGEDDGDGATAKWWQETPYGAGAPRGVPEAWFASGSAPHALAATLGCSWKVEVTAARGARIRMRGDGAAPPVGDLDAGPLRISLHRVSEGGGLASEVDVQGFLRVLEPGADERAAWAEATPRRGSTNALTYDHRTNCAANWVGVWLGALAVRAPPSRVRAVVGFLFGGFRRAQRCVPRRPVDAYATFFEHWQSELVVDFGDVVWEQRGAAGPRAASVDVESARITRVVTETTTRIAVHASLRGAFLSTARGRPLRRLAEPCELRYDRRATFASSDFDAAPYESASEASLAGKEGPVDVCGDGADARALLDVAAALARDDPAPGAPEAVVMLWAASPWAADLGRVDLSPPAHADSRGTFAARVVVRAHALAFRARRRLARAELAVALTGAFDGSPCLRATAALDVRGDVRRGAAWEPAVDPFSCGVEVARTADGRTADVTGLDAVNLTCTTDALRVWRARHWDGDDHVELAERLDRLVCRHRVPGGGALIVAFRRRGRAARVALAAPGDEGVAAGDDGLVGDDGASSDDESDDGRAGDGGDDGVFLAAVSAELGDGGGPWTFARGLERALRPGSTLPLRLRRGGESTWVAATAEARGGDLVVTLRGRASVRNDCRDCALGLRAVGEDGAVLFAATAPPGGVASLPPLPAAAVLEARPEATASRRFADVDGAWVALESLGSFEATYVGAFRAGGLACRAAATRDDRGGAAVAQEASTRAAGIAVSAEDHFGTEEEQPAVTLDGARLVAGDEDHFSRAPPARTTSRDAAPEPDDDDARDARPWSVEISLGPLLVFRNGLPVPLAWELVGGGHRRGVLPADAEAPYRGDAPSVSLRVRIANYAWSPPLEIALRDVFDAANAAARRPPAAARAGRPPLVARVMLRLDALDATLQAPAGVERVRVAPSLRVVVTVDASGAVELGCRAALQNLLDVAATYGACADDLDALFDPPPRGAADGWSSDDDGGDGGELEEAFVANSHAGLVAPGGAPRAAPAPAPPAPAPPDVACEVIGPCDHGVAFRCSRPAASTLASLLKDFFAAWPGALGAASAADRAAYDALAATFAFARADDGGGAASWFAGSGARLPLRTTLGELARRDLASFGSSACSLRVCHALEATLDAQDRAPPVAFACDAAARRALVADWGAVVPWDPCAAARRVATEPIRVVFCDASKAPVDLPPPAVRVSCEGSEKSAPLALPCVDAASGRLRGPSLVFGPQRAARPPEAPPGGGGGARDDDGAAGRVDDADSGGKSAPHTHRAAREADAAAASLSLNCPRPRGRVPASYELSVAVAADGAGAAPRRALATLLPRVTVRNGLADCVLEVGQVAVDGGDHVLRLRPRAEGQLRWASASAPRLVCVRATFRGGAALVSGALRVDGFGRRGETAFKLHDPAGAAAPVLCRLRREPRARLPDDGGGGRRTGDDTLAVIERADERWPPYRIANGTSRVVRYRQKLGSATFGLAVADFDGELAISDGDTGDAVVAELAHAGRSPGREALVATRTEAQGGVVLRARGQSGGAAETSPTFAAKRPSSTLGAAAETLEKNAHSLRDALVGGAASALLGGDPKAPRRKSTYASEAYESAQSTAKYLGSKVHKGARKMGVVAASHEEQTVAPWTELRPNDEHVYAWERPLDAVGYGSKSYRRALQVEFYDATRDEWGSNLNVPLDALSTAAAPSKEAKLRRAAGAAAPDLGAAGLDYRPVERRHPYLPETWVGGVAAVDASTAVLYVFGDAKRSFLAAVADLRTEARDGNPVEPRLPLVTRLVAEEFLVPDAGGGFSTAGYALADRDADAARATSPYVCVASPKDGVLASLKAKDAAAARRWVADLRDAVDGAGRVDARLTLDDVASSSRVVCVVRADGPTKVLEISEEGVSARTRDRGRGRAAEAAGGDRAFALNLAAASLSLVRSGERPPAAPARRGAAPAAPRRPTREVARLHVRDVGLRWASSAAEGTVTLDLRVAHVQVDNLLSVAPLYAAALRPRRAAGGESGEPAVVARVVRRTDAGGGGNAPQHAVLYLERFVVRCRPVDVYADHELAATLVGCHDDVARGPAGPRRVRRRRAAAAPVAPLAERRRRESDALLAGAGRASVYCSAARRVEIDRRFGTSRPNFEMLSLGPIDAVRLHALDVRLTLKGGLTSTGRAEVARAFGGTSQVDAAAAAVGQLDATALGVDALLIDDAYAATAESLGRRVARHYALNLLRQVHRVCGSLDLVTKTPLHVARAVGGGLGDFLWRPVEGAATGSALGLASGVARGTGALIGGVYDGSLGAVSSLTAGVGATVAALSMDSNYVAKRAISRAAEQNAKKGRKGGSEAVAREVYRGASELGAGIFDGLTGVVVEPYRAASSGGDAAAIARATARGLLGVAVKPAVGLLDLANRGVEGVRVAGKVVHDTFQEAVATDGAAAAAAARSRAAPPRGGLRGGAGGWVRRALDLEPHSPWARLSFARPLGPRGAVTPLDEGAAFAQQCLRVARPHRRPDGDVRAGLRLLFHVSVACGDGDGASATAWTAAAGAAAPVAGDGAARSDRRVCGARDGSDDEGDVLVAYVEDAVAGLERRCDAVWEARLDDVVGVADGGGGDDVRVLVRDGPADGDGGRRLAIGDAAVALEARLAQRLARPLGAAAARAACRLAAPPELAEADVRWLGNPPPASGARLGDPPALPGAGRRYDVELRAGALFAYDAGGAGDARRLARVAALAGADATLLADDARRGATERLPAALRPDELRRAARFEARAGALDAVRVRFAPGARADYAGERWLRDDGDLDALVLLFPTEGAARAWVAAAAAAAAGAGDAPADVVALGVACGDLDAPAKARVAAALRAAFDDARRGRPPPEPPRPEQPGLRPARKPPARGPLHRSSAYV</sequence>
<dbReference type="Proteomes" id="UP000002729">
    <property type="component" value="Unassembled WGS sequence"/>
</dbReference>
<feature type="compositionally biased region" description="Low complexity" evidence="2">
    <location>
        <begin position="2131"/>
        <end position="2142"/>
    </location>
</feature>
<evidence type="ECO:0000313" key="4">
    <source>
        <dbReference type="Proteomes" id="UP000002729"/>
    </source>
</evidence>
<dbReference type="GO" id="GO:0045053">
    <property type="term" value="P:protein retention in Golgi apparatus"/>
    <property type="evidence" value="ECO:0007669"/>
    <property type="project" value="TreeGrafter"/>
</dbReference>
<feature type="region of interest" description="Disordered" evidence="2">
    <location>
        <begin position="3043"/>
        <end position="3082"/>
    </location>
</feature>
<dbReference type="InParanoid" id="F0YFD0"/>
<dbReference type="PANTHER" id="PTHR16166">
    <property type="entry name" value="VACUOLAR PROTEIN SORTING-ASSOCIATED PROTEIN VPS13"/>
    <property type="match status" value="1"/>
</dbReference>
<dbReference type="KEGG" id="aaf:AURANDRAFT_72057"/>
<dbReference type="OrthoDB" id="428159at2759"/>
<dbReference type="GeneID" id="20228525"/>
<feature type="compositionally biased region" description="Acidic residues" evidence="2">
    <location>
        <begin position="1171"/>
        <end position="1181"/>
    </location>
</feature>
<dbReference type="eggNOG" id="KOG1809">
    <property type="taxonomic scope" value="Eukaryota"/>
</dbReference>
<feature type="region of interest" description="Disordered" evidence="2">
    <location>
        <begin position="2122"/>
        <end position="2146"/>
    </location>
</feature>
<feature type="region of interest" description="Disordered" evidence="2">
    <location>
        <begin position="1162"/>
        <end position="1181"/>
    </location>
</feature>
<evidence type="ECO:0000313" key="3">
    <source>
        <dbReference type="EMBL" id="EGB06188.1"/>
    </source>
</evidence>
<feature type="compositionally biased region" description="Basic and acidic residues" evidence="2">
    <location>
        <begin position="1445"/>
        <end position="1457"/>
    </location>
</feature>
<dbReference type="PANTHER" id="PTHR16166:SF93">
    <property type="entry name" value="INTERMEMBRANE LIPID TRANSFER PROTEIN VPS13"/>
    <property type="match status" value="1"/>
</dbReference>